<feature type="domain" description="N-acetyltransferase" evidence="2">
    <location>
        <begin position="79"/>
        <end position="229"/>
    </location>
</feature>
<evidence type="ECO:0000256" key="1">
    <source>
        <dbReference type="SAM" id="MobiDB-lite"/>
    </source>
</evidence>
<feature type="region of interest" description="Disordered" evidence="1">
    <location>
        <begin position="439"/>
        <end position="495"/>
    </location>
</feature>
<accession>A0ABR1GRI5</accession>
<feature type="region of interest" description="Disordered" evidence="1">
    <location>
        <begin position="344"/>
        <end position="393"/>
    </location>
</feature>
<feature type="compositionally biased region" description="Low complexity" evidence="1">
    <location>
        <begin position="358"/>
        <end position="376"/>
    </location>
</feature>
<dbReference type="Pfam" id="PF09337">
    <property type="entry name" value="zf-H2C2"/>
    <property type="match status" value="1"/>
</dbReference>
<protein>
    <submittedName>
        <fullName evidence="3">Protein spt10</fullName>
    </submittedName>
</protein>
<dbReference type="EMBL" id="JAZAVJ010000203">
    <property type="protein sequence ID" value="KAK7407995.1"/>
    <property type="molecule type" value="Genomic_DNA"/>
</dbReference>
<dbReference type="Gene3D" id="3.40.630.30">
    <property type="match status" value="1"/>
</dbReference>
<reference evidence="3 4" key="1">
    <citation type="journal article" date="2025" name="Microbiol. Resour. Announc.">
        <title>Draft genome sequences for Neonectria magnoliae and Neonectria punicea, canker pathogens of Liriodendron tulipifera and Acer saccharum in West Virginia.</title>
        <authorList>
            <person name="Petronek H.M."/>
            <person name="Kasson M.T."/>
            <person name="Metheny A.M."/>
            <person name="Stauder C.M."/>
            <person name="Lovett B."/>
            <person name="Lynch S.C."/>
            <person name="Garnas J.R."/>
            <person name="Kasson L.R."/>
            <person name="Stajich J.E."/>
        </authorList>
    </citation>
    <scope>NUCLEOTIDE SEQUENCE [LARGE SCALE GENOMIC DNA]</scope>
    <source>
        <strain evidence="3 4">NRRL 64653</strain>
    </source>
</reference>
<organism evidence="3 4">
    <name type="scientific">Neonectria punicea</name>
    <dbReference type="NCBI Taxonomy" id="979145"/>
    <lineage>
        <taxon>Eukaryota</taxon>
        <taxon>Fungi</taxon>
        <taxon>Dikarya</taxon>
        <taxon>Ascomycota</taxon>
        <taxon>Pezizomycotina</taxon>
        <taxon>Sordariomycetes</taxon>
        <taxon>Hypocreomycetidae</taxon>
        <taxon>Hypocreales</taxon>
        <taxon>Nectriaceae</taxon>
        <taxon>Neonectria</taxon>
    </lineage>
</organism>
<feature type="compositionally biased region" description="Gly residues" evidence="1">
    <location>
        <begin position="377"/>
        <end position="388"/>
    </location>
</feature>
<sequence>MPAILDDPASPTIYRVSGSPPYPDPNNPGFPADMLPKQVTLRDRQTVATIVPFASRHQVPPSLLAYLCDQLNKEIDGGDSYPMMDPFPADAFAAYWFQNFGAIMLLGNIERPEHVVEGKDWSRECLGSFYIKPNYPGRSSHVCNAGFIVTDASRGRGVGRLMGEAYLDWAPRLGYSYSVFNLVYETNVASCRIWDALGFKRIGRVKGCGNLKSYPGQLIDAIIYGRDLAPRESDDLVSEERFDKIKFYLKYGEYPNGADRAEKSRLRSAATHYKLLDGDKLMLKDKEVISDPARQFDIARCVHVQHHGGINKTTATIAEKYHWSRIKETVSDVIRSCVECKELGKTPNPGGARKAVGVATSTTASHNSNSSGSSILAGGGGGGGGGGVSASSSAGAAGGVLALQNHNVINSLSQQTPTQSPSPFANPADISLIAPSHTLQSSSMDPTLHTHHHHHQPQSPHQTQQQHHHSHYSPMLQDHPSVHHQRHHHHHDEPASVYQPIDPQIINQSSPHDLTSFDQYHSPADFQALLNATEDVVPDEPDAVDRDLEMLIEQQDDDDDNTHDVDGAVAMGGVSVQPGGQELDGKDRSLYEVNFGTPGG</sequence>
<gene>
    <name evidence="3" type="primary">SPT10</name>
    <name evidence="3" type="ORF">QQX98_009866</name>
</gene>
<dbReference type="InterPro" id="IPR052742">
    <property type="entry name" value="Mito_N-acetyltransferase"/>
</dbReference>
<dbReference type="InterPro" id="IPR016181">
    <property type="entry name" value="Acyl_CoA_acyltransferase"/>
</dbReference>
<proteinExistence type="predicted"/>
<feature type="region of interest" description="Disordered" evidence="1">
    <location>
        <begin position="554"/>
        <end position="600"/>
    </location>
</feature>
<dbReference type="Pfam" id="PF00583">
    <property type="entry name" value="Acetyltransf_1"/>
    <property type="match status" value="1"/>
</dbReference>
<name>A0ABR1GRI5_9HYPO</name>
<dbReference type="Proteomes" id="UP001498476">
    <property type="component" value="Unassembled WGS sequence"/>
</dbReference>
<dbReference type="PANTHER" id="PTHR43138">
    <property type="entry name" value="ACETYLTRANSFERASE, GNAT FAMILY"/>
    <property type="match status" value="1"/>
</dbReference>
<comment type="caution">
    <text evidence="3">The sequence shown here is derived from an EMBL/GenBank/DDBJ whole genome shotgun (WGS) entry which is preliminary data.</text>
</comment>
<dbReference type="InterPro" id="IPR000182">
    <property type="entry name" value="GNAT_dom"/>
</dbReference>
<dbReference type="SUPFAM" id="SSF55729">
    <property type="entry name" value="Acyl-CoA N-acyltransferases (Nat)"/>
    <property type="match status" value="1"/>
</dbReference>
<evidence type="ECO:0000313" key="3">
    <source>
        <dbReference type="EMBL" id="KAK7407995.1"/>
    </source>
</evidence>
<keyword evidence="4" id="KW-1185">Reference proteome</keyword>
<dbReference type="PROSITE" id="PS51186">
    <property type="entry name" value="GNAT"/>
    <property type="match status" value="1"/>
</dbReference>
<dbReference type="InterPro" id="IPR015416">
    <property type="entry name" value="Znf_H2C2_histone_UAS-bd"/>
</dbReference>
<evidence type="ECO:0000259" key="2">
    <source>
        <dbReference type="PROSITE" id="PS51186"/>
    </source>
</evidence>
<evidence type="ECO:0000313" key="4">
    <source>
        <dbReference type="Proteomes" id="UP001498476"/>
    </source>
</evidence>
<dbReference type="Gene3D" id="1.10.340.70">
    <property type="match status" value="1"/>
</dbReference>
<dbReference type="PANTHER" id="PTHR43138:SF2">
    <property type="entry name" value="PROTEIN SPT10"/>
    <property type="match status" value="1"/>
</dbReference>